<evidence type="ECO:0000313" key="1">
    <source>
        <dbReference type="EMBL" id="MFK7641907.1"/>
    </source>
</evidence>
<comment type="caution">
    <text evidence="1">The sequence shown here is derived from an EMBL/GenBank/DDBJ whole genome shotgun (WGS) entry which is preliminary data.</text>
</comment>
<dbReference type="EMBL" id="JBJGEB010000004">
    <property type="protein sequence ID" value="MFK7641907.1"/>
    <property type="molecule type" value="Genomic_DNA"/>
</dbReference>
<proteinExistence type="predicted"/>
<keyword evidence="2" id="KW-1185">Reference proteome</keyword>
<organism evidence="1 2">
    <name type="scientific">Neisseria oralis</name>
    <dbReference type="NCBI Taxonomy" id="1107316"/>
    <lineage>
        <taxon>Bacteria</taxon>
        <taxon>Pseudomonadati</taxon>
        <taxon>Pseudomonadota</taxon>
        <taxon>Betaproteobacteria</taxon>
        <taxon>Neisseriales</taxon>
        <taxon>Neisseriaceae</taxon>
        <taxon>Neisseria</taxon>
    </lineage>
</organism>
<name>A0ABW8Q2Z3_9NEIS</name>
<sequence>MRFRHTMVALLIGTLTLNGCTAMLWGMNDPFHKTYAEKTVAKDQIHAFGVVAKDNMQLEKGSLVMMGGKYWFVVNSKDSAELKAILDVKLDKQFQMVQHNPSYAYEALPVELESPEKQTFSSKFCLRYDTNKAADIAKLEKLAFKSVELDEKTVYTRCVSAKGNYYATPNNVAEDYRFEKSVPVRIYYKETKTKTDGWKLTNNILQTPFTLALDAVGAVLVLPLTALGKVADTVRK</sequence>
<accession>A0ABW8Q2Z3</accession>
<evidence type="ECO:0008006" key="3">
    <source>
        <dbReference type="Google" id="ProtNLM"/>
    </source>
</evidence>
<dbReference type="Proteomes" id="UP001621964">
    <property type="component" value="Unassembled WGS sequence"/>
</dbReference>
<reference evidence="1 2" key="1">
    <citation type="submission" date="2024-11" db="EMBL/GenBank/DDBJ databases">
        <authorList>
            <person name="Mikucki A.G."/>
            <person name="Kahler C.M."/>
        </authorList>
    </citation>
    <scope>NUCLEOTIDE SEQUENCE [LARGE SCALE GENOMIC DNA]</scope>
    <source>
        <strain evidence="1 2">EXNM717</strain>
    </source>
</reference>
<protein>
    <recommendedName>
        <fullName evidence="3">Thiosulfate sulfur transferase</fullName>
    </recommendedName>
</protein>
<gene>
    <name evidence="1" type="ORF">ACI43T_05255</name>
</gene>
<evidence type="ECO:0000313" key="2">
    <source>
        <dbReference type="Proteomes" id="UP001621964"/>
    </source>
</evidence>
<dbReference type="RefSeq" id="WP_377080085.1">
    <property type="nucleotide sequence ID" value="NZ_JBJGEB010000004.1"/>
</dbReference>